<sequence length="172" mass="19737">MPKSSSKDAPHVSKLKKLTEENLGDPKMKKKTIARHRQTKRKVETTKSQSERAHKPQQSNDQTYQAAPEAKRCPTTKEKGKEKASNLDLKKRKSKHPTSGTLLCQEIFSPLRNLNVDNKKLKKAEEELVEAKKYLVAAHALLTKRDHNHEELKEKDRKLLILLDICLKASRK</sequence>
<comment type="caution">
    <text evidence="1">The sequence shown here is derived from an EMBL/GenBank/DDBJ whole genome shotgun (WGS) entry which is preliminary data.</text>
</comment>
<gene>
    <name evidence="1" type="ORF">Patl1_34611</name>
</gene>
<keyword evidence="2" id="KW-1185">Reference proteome</keyword>
<dbReference type="Proteomes" id="UP001164250">
    <property type="component" value="Chromosome 15"/>
</dbReference>
<proteinExistence type="predicted"/>
<evidence type="ECO:0000313" key="2">
    <source>
        <dbReference type="Proteomes" id="UP001164250"/>
    </source>
</evidence>
<evidence type="ECO:0000313" key="1">
    <source>
        <dbReference type="EMBL" id="KAJ0075575.1"/>
    </source>
</evidence>
<organism evidence="1 2">
    <name type="scientific">Pistacia atlantica</name>
    <dbReference type="NCBI Taxonomy" id="434234"/>
    <lineage>
        <taxon>Eukaryota</taxon>
        <taxon>Viridiplantae</taxon>
        <taxon>Streptophyta</taxon>
        <taxon>Embryophyta</taxon>
        <taxon>Tracheophyta</taxon>
        <taxon>Spermatophyta</taxon>
        <taxon>Magnoliopsida</taxon>
        <taxon>eudicotyledons</taxon>
        <taxon>Gunneridae</taxon>
        <taxon>Pentapetalae</taxon>
        <taxon>rosids</taxon>
        <taxon>malvids</taxon>
        <taxon>Sapindales</taxon>
        <taxon>Anacardiaceae</taxon>
        <taxon>Pistacia</taxon>
    </lineage>
</organism>
<reference evidence="2" key="1">
    <citation type="journal article" date="2023" name="G3 (Bethesda)">
        <title>Genome assembly and association tests identify interacting loci associated with vigor, precocity, and sex in interspecific pistachio rootstocks.</title>
        <authorList>
            <person name="Palmer W."/>
            <person name="Jacygrad E."/>
            <person name="Sagayaradj S."/>
            <person name="Cavanaugh K."/>
            <person name="Han R."/>
            <person name="Bertier L."/>
            <person name="Beede B."/>
            <person name="Kafkas S."/>
            <person name="Golino D."/>
            <person name="Preece J."/>
            <person name="Michelmore R."/>
        </authorList>
    </citation>
    <scope>NUCLEOTIDE SEQUENCE [LARGE SCALE GENOMIC DNA]</scope>
</reference>
<protein>
    <submittedName>
        <fullName evidence="1">Uncharacterized protein</fullName>
    </submittedName>
</protein>
<accession>A0ACC0ZRH0</accession>
<name>A0ACC0ZRH0_9ROSI</name>
<dbReference type="EMBL" id="CM047910">
    <property type="protein sequence ID" value="KAJ0075575.1"/>
    <property type="molecule type" value="Genomic_DNA"/>
</dbReference>